<organism evidence="3 4">
    <name type="scientific">Tenacibaculum pelagium</name>
    <dbReference type="NCBI Taxonomy" id="2759527"/>
    <lineage>
        <taxon>Bacteria</taxon>
        <taxon>Pseudomonadati</taxon>
        <taxon>Bacteroidota</taxon>
        <taxon>Flavobacteriia</taxon>
        <taxon>Flavobacteriales</taxon>
        <taxon>Flavobacteriaceae</taxon>
        <taxon>Tenacibaculum</taxon>
    </lineage>
</organism>
<gene>
    <name evidence="3" type="ORF">H3Z83_11565</name>
</gene>
<accession>A0A839AU71</accession>
<feature type="signal peptide" evidence="1">
    <location>
        <begin position="1"/>
        <end position="20"/>
    </location>
</feature>
<protein>
    <recommendedName>
        <fullName evidence="2">Copper-binding protein MbnP-like domain-containing protein</fullName>
    </recommendedName>
</protein>
<evidence type="ECO:0000256" key="1">
    <source>
        <dbReference type="SAM" id="SignalP"/>
    </source>
</evidence>
<dbReference type="InterPro" id="IPR046863">
    <property type="entry name" value="MbnP-like_dom"/>
</dbReference>
<reference evidence="3 4" key="1">
    <citation type="submission" date="2020-07" db="EMBL/GenBank/DDBJ databases">
        <title>Bacterium isolated from marine sediment.</title>
        <authorList>
            <person name="Shang D."/>
            <person name="Du Z.-J."/>
        </authorList>
    </citation>
    <scope>NUCLEOTIDE SEQUENCE [LARGE SCALE GENOMIC DNA]</scope>
    <source>
        <strain evidence="3 4">S7007</strain>
    </source>
</reference>
<sequence length="253" mass="28271">MKQYLILFLSLLLFSCSSDNDELTKEVTVKFNFTQNWDGTVIEKSDLSNTEYTNKLGTKLTIEKLRYLISKITLTNGAGVETIFEGYKLVDITESENLTFSPTEKISEGAYNLSMTFGFNNADNFKAGGYADLNSASWDVPDTLGGGYHYMQLEGKFLNKNIQQQGFAYHTIGAYNSTTKEVEDTSFTVDLGTISIKNNATIEVKMNVAEWFKNPNEWDLDVLNSMLMPNYDAQKLMSANGKSGVFSLGNISQ</sequence>
<keyword evidence="4" id="KW-1185">Reference proteome</keyword>
<dbReference type="RefSeq" id="WP_182125651.1">
    <property type="nucleotide sequence ID" value="NZ_JACGLS010000006.1"/>
</dbReference>
<feature type="chain" id="PRO_5032383644" description="Copper-binding protein MbnP-like domain-containing protein" evidence="1">
    <location>
        <begin position="21"/>
        <end position="253"/>
    </location>
</feature>
<dbReference type="AlphaFoldDB" id="A0A839AU71"/>
<evidence type="ECO:0000259" key="2">
    <source>
        <dbReference type="Pfam" id="PF20243"/>
    </source>
</evidence>
<comment type="caution">
    <text evidence="3">The sequence shown here is derived from an EMBL/GenBank/DDBJ whole genome shotgun (WGS) entry which is preliminary data.</text>
</comment>
<keyword evidence="1" id="KW-0732">Signal</keyword>
<evidence type="ECO:0000313" key="4">
    <source>
        <dbReference type="Proteomes" id="UP000563906"/>
    </source>
</evidence>
<dbReference type="Pfam" id="PF20243">
    <property type="entry name" value="MbnP"/>
    <property type="match status" value="1"/>
</dbReference>
<proteinExistence type="predicted"/>
<dbReference type="Proteomes" id="UP000563906">
    <property type="component" value="Unassembled WGS sequence"/>
</dbReference>
<feature type="domain" description="Copper-binding protein MbnP-like" evidence="2">
    <location>
        <begin position="28"/>
        <end position="220"/>
    </location>
</feature>
<dbReference type="PROSITE" id="PS51257">
    <property type="entry name" value="PROKAR_LIPOPROTEIN"/>
    <property type="match status" value="1"/>
</dbReference>
<evidence type="ECO:0000313" key="3">
    <source>
        <dbReference type="EMBL" id="MBA6157151.1"/>
    </source>
</evidence>
<dbReference type="EMBL" id="JACGLS010000006">
    <property type="protein sequence ID" value="MBA6157151.1"/>
    <property type="molecule type" value="Genomic_DNA"/>
</dbReference>
<name>A0A839AU71_9FLAO</name>